<dbReference type="KEGG" id="vg:25479170"/>
<gene>
    <name evidence="1" type="ORF">SDDV_121</name>
</gene>
<dbReference type="SMART" id="SM00248">
    <property type="entry name" value="ANK"/>
    <property type="match status" value="3"/>
</dbReference>
<name>A0A0K1L6D1_9VIRU</name>
<dbReference type="GeneID" id="25479170"/>
<sequence length="564" mass="64985">MDNIFQSINNRNFTAFKKAIRTLTQEDVPPNVQYHVMYMIIINIDKCLIWITEWFSVVPTQYTQSEILNCNNAPDGVLLNYIIEHGSYENVKQAVKLGCDPFLNGDGTPPIFSMYDKYPDKLNDLVFDNMTVNPNTLNNCKLESGESLLHIAATRKDVDIITYLVKTLNMNPDVLYFDQNINNHICVYDNLMNGLDDDDVLGISAWWFSDIGGDVNLLLLYNGDLVSLFYKYCWYDEDLMAVAMINTLRVDFTAGSKNPIIPATVLNHYTLVEYLIKNGIELNYYDEYGNSGIFYMLDYYTEEYAPLFMNFFSNNFLRTHRPSLSNNRDILHTVAASSGQFDLFKYLIEEENIMPDNRDSETGMDILQTTIMNVALVYGAPAKLDGMIQIINYLSQKYIKPDIYNIGVQHINVSAIELLLMVLLHLTHRVSLTFVDLPPISDDLDEDQFNLSVVFDHHDMLPADTDSERDENKDRVKDAMEYTYTVLPNLENQLSLIREQVTSVDKQYLHRQKQQIYNITVKLIPLCRHINPVFSTFFNPRSKIFSLLKKGQTLKALSELALQQ</sequence>
<dbReference type="Proteomes" id="UP000201485">
    <property type="component" value="Segment"/>
</dbReference>
<dbReference type="RefSeq" id="YP_009163882.1">
    <property type="nucleotide sequence ID" value="NC_027778.1"/>
</dbReference>
<dbReference type="Proteomes" id="UP000510602">
    <property type="component" value="Segment"/>
</dbReference>
<dbReference type="InterPro" id="IPR036770">
    <property type="entry name" value="Ankyrin_rpt-contain_sf"/>
</dbReference>
<reference evidence="1 3" key="1">
    <citation type="journal article" date="2015" name="PLoS Pathog.">
        <title>A Novel Virus Causes Scale Drop Disease in Lates calcarifer.</title>
        <authorList>
            <person name="de Groof A."/>
            <person name="Guelen L."/>
            <person name="Deijs M."/>
            <person name="van der Wal Y."/>
            <person name="Miyata M."/>
            <person name="Ng K.S."/>
            <person name="van Grinsven L."/>
            <person name="Simmelink B."/>
            <person name="Biermann Y."/>
            <person name="Grisez L."/>
            <person name="van Lent J."/>
            <person name="de Ronde A."/>
            <person name="Chang S.F."/>
            <person name="Schrier C."/>
            <person name="van der Hoek L."/>
        </authorList>
    </citation>
    <scope>NUCLEOTIDE SEQUENCE [LARGE SCALE GENOMIC DNA]</scope>
    <source>
        <strain evidence="1">C4575</strain>
    </source>
</reference>
<accession>A0A0K1L6D1</accession>
<dbReference type="EMBL" id="KR139659">
    <property type="protein sequence ID" value="AKU37536.1"/>
    <property type="molecule type" value="Genomic_DNA"/>
</dbReference>
<dbReference type="Gene3D" id="1.25.40.20">
    <property type="entry name" value="Ankyrin repeat-containing domain"/>
    <property type="match status" value="1"/>
</dbReference>
<evidence type="ECO:0000313" key="3">
    <source>
        <dbReference type="Proteomes" id="UP000201485"/>
    </source>
</evidence>
<evidence type="ECO:0000313" key="2">
    <source>
        <dbReference type="EMBL" id="QLI60657.1"/>
    </source>
</evidence>
<dbReference type="InterPro" id="IPR002110">
    <property type="entry name" value="Ankyrin_rpt"/>
</dbReference>
<reference evidence="2 4" key="2">
    <citation type="submission" date="2019-10" db="EMBL/GenBank/DDBJ databases">
        <authorList>
            <person name="Kayansamruaj P."/>
        </authorList>
    </citation>
    <scope>NUCLEOTIDE SEQUENCE [LARGE SCALE GENOMIC DNA]</scope>
    <source>
        <strain evidence="2">SDDV_Thai_2019</strain>
    </source>
</reference>
<dbReference type="EMBL" id="MN562489">
    <property type="protein sequence ID" value="QLI60657.1"/>
    <property type="molecule type" value="Genomic_DNA"/>
</dbReference>
<dbReference type="SUPFAM" id="SSF48403">
    <property type="entry name" value="Ankyrin repeat"/>
    <property type="match status" value="1"/>
</dbReference>
<proteinExistence type="predicted"/>
<evidence type="ECO:0000313" key="1">
    <source>
        <dbReference type="EMBL" id="AKU37536.1"/>
    </source>
</evidence>
<organism evidence="1 3">
    <name type="scientific">Scale drop disease virus</name>
    <dbReference type="NCBI Taxonomy" id="1697349"/>
    <lineage>
        <taxon>Viruses</taxon>
        <taxon>Varidnaviria</taxon>
        <taxon>Bamfordvirae</taxon>
        <taxon>Nucleocytoviricota</taxon>
        <taxon>Megaviricetes</taxon>
        <taxon>Pimascovirales</taxon>
        <taxon>Pimascovirales incertae sedis</taxon>
        <taxon>Iridoviridae</taxon>
        <taxon>Alphairidovirinae</taxon>
        <taxon>Megalocytivirus</taxon>
        <taxon>Megalocytivirus lates1</taxon>
    </lineage>
</organism>
<keyword evidence="3" id="KW-1185">Reference proteome</keyword>
<evidence type="ECO:0000313" key="4">
    <source>
        <dbReference type="Proteomes" id="UP000510602"/>
    </source>
</evidence>
<protein>
    <submittedName>
        <fullName evidence="1">ORF_121L</fullName>
    </submittedName>
</protein>